<dbReference type="Ensembl" id="ENSPKIT00000010071.1">
    <property type="protein sequence ID" value="ENSPKIP00000029278.1"/>
    <property type="gene ID" value="ENSPKIG00000010589.1"/>
</dbReference>
<dbReference type="CTD" id="252983"/>
<dbReference type="SMART" id="SM00228">
    <property type="entry name" value="PDZ"/>
    <property type="match status" value="2"/>
</dbReference>
<reference evidence="3" key="1">
    <citation type="submission" date="2025-08" db="UniProtKB">
        <authorList>
            <consortium name="Ensembl"/>
        </authorList>
    </citation>
    <scope>IDENTIFICATION</scope>
</reference>
<feature type="region of interest" description="Disordered" evidence="1">
    <location>
        <begin position="268"/>
        <end position="289"/>
    </location>
</feature>
<evidence type="ECO:0000313" key="3">
    <source>
        <dbReference type="Ensembl" id="ENSPKIP00000029278.1"/>
    </source>
</evidence>
<dbReference type="Pfam" id="PF00595">
    <property type="entry name" value="PDZ"/>
    <property type="match status" value="2"/>
</dbReference>
<dbReference type="GeneTree" id="ENSGT00390000002226"/>
<dbReference type="PROSITE" id="PS50106">
    <property type="entry name" value="PDZ"/>
    <property type="match status" value="2"/>
</dbReference>
<dbReference type="STRING" id="1676925.ENSPKIP00000029278"/>
<protein>
    <submittedName>
        <fullName evidence="3">Syntaxin binding protein 4</fullName>
    </submittedName>
</protein>
<feature type="domain" description="PDZ" evidence="2">
    <location>
        <begin position="12"/>
        <end position="98"/>
    </location>
</feature>
<dbReference type="InterPro" id="IPR051342">
    <property type="entry name" value="PDZ_scaffold"/>
</dbReference>
<dbReference type="AlphaFoldDB" id="A0A3B3SFT4"/>
<dbReference type="InterPro" id="IPR036034">
    <property type="entry name" value="PDZ_sf"/>
</dbReference>
<feature type="region of interest" description="Disordered" evidence="1">
    <location>
        <begin position="406"/>
        <end position="478"/>
    </location>
</feature>
<evidence type="ECO:0000256" key="1">
    <source>
        <dbReference type="SAM" id="MobiDB-lite"/>
    </source>
</evidence>
<dbReference type="CDD" id="cd06692">
    <property type="entry name" value="PDZ1_GgSTXBP4-like"/>
    <property type="match status" value="1"/>
</dbReference>
<dbReference type="GeneID" id="111849619"/>
<evidence type="ECO:0000313" key="4">
    <source>
        <dbReference type="Proteomes" id="UP000261540"/>
    </source>
</evidence>
<dbReference type="SUPFAM" id="SSF50156">
    <property type="entry name" value="PDZ domain-like"/>
    <property type="match status" value="2"/>
</dbReference>
<feature type="region of interest" description="Disordered" evidence="1">
    <location>
        <begin position="134"/>
        <end position="160"/>
    </location>
</feature>
<feature type="compositionally biased region" description="Polar residues" evidence="1">
    <location>
        <begin position="436"/>
        <end position="468"/>
    </location>
</feature>
<dbReference type="InterPro" id="IPR001478">
    <property type="entry name" value="PDZ"/>
</dbReference>
<feature type="compositionally biased region" description="Low complexity" evidence="1">
    <location>
        <begin position="139"/>
        <end position="148"/>
    </location>
</feature>
<evidence type="ECO:0000259" key="2">
    <source>
        <dbReference type="PROSITE" id="PS50106"/>
    </source>
</evidence>
<dbReference type="CDD" id="cd06698">
    <property type="entry name" value="PDZ1_hSTXBP4-PDZ2_GgSTXBP4-like"/>
    <property type="match status" value="1"/>
</dbReference>
<dbReference type="Gene3D" id="2.30.42.10">
    <property type="match status" value="2"/>
</dbReference>
<dbReference type="GO" id="GO:0061178">
    <property type="term" value="P:regulation of insulin secretion involved in cellular response to glucose stimulus"/>
    <property type="evidence" value="ECO:0007669"/>
    <property type="project" value="TreeGrafter"/>
</dbReference>
<keyword evidence="4" id="KW-1185">Reference proteome</keyword>
<sequence length="679" mass="72984">MGPHGINRAVQRVEFSDCKNGLGVKIIGGYRELTGEEYGIYIKRILPCGIAAQDGRLKTGDLILDVNNMGLGGATNERAVEILRMASASNHMSLLIVRDDESRKEFLELIGKYGCTSSTGCGMISPTQFSAGKLTDTASSSSSSRSTSPLLQSPKEAGCVGGGTAPSAPILPQAFNDAAIQLICVAKGTGLGLVIRGGANRAEGPMVYIQDIVPGGDCHKDGRLKAGDQLISINKESFIGATYEEARSLLSRTKLRPDPTTEIVFIRQRSSLSPGNSPQSPISLQPALCGDGQSLRPTGLGLLSQSGNLVRRVSCAPCPGSQTLPSVQLSQVRSFPPGKEKPSAAQPDNTTAAYTCPDAVSASHTPTSSAPRMGFSLSSSSFLKLDNLVQALGSLGIKLTEEQRQTLKERLSSDSTGPAAPEDREDDTKELVESQIDASTLGQEASSVASDNLPSLSKSSGEQPFNSSDSDELEEMERLRKEHTEALKKIKKLQDALVESANHQHKMQEEMKKVKQEAKAAGDETRALRTRIHLAEAAQKQARGMEIDYEEVIQLLEAEIAEMKAQITDQPAHVKVETQDFKKGIAALECQLHKSENPKKGFEVSTWKLLHFVEIIQDFLSDSQVSQKNYRSANDAKLGQSQAPASCPTKKTPWNAAALAEEAKELTRSVRAILEVDCK</sequence>
<proteinExistence type="predicted"/>
<reference evidence="3" key="2">
    <citation type="submission" date="2025-09" db="UniProtKB">
        <authorList>
            <consortium name="Ensembl"/>
        </authorList>
    </citation>
    <scope>IDENTIFICATION</scope>
</reference>
<dbReference type="PANTHER" id="PTHR19964">
    <property type="entry name" value="MULTIPLE PDZ DOMAIN PROTEIN"/>
    <property type="match status" value="1"/>
</dbReference>
<dbReference type="GO" id="GO:0019905">
    <property type="term" value="F:syntaxin binding"/>
    <property type="evidence" value="ECO:0007669"/>
    <property type="project" value="TreeGrafter"/>
</dbReference>
<dbReference type="PANTHER" id="PTHR19964:SF16">
    <property type="entry name" value="SYNTAXIN-BINDING PROTEIN 4"/>
    <property type="match status" value="1"/>
</dbReference>
<dbReference type="GO" id="GO:0031410">
    <property type="term" value="C:cytoplasmic vesicle"/>
    <property type="evidence" value="ECO:0007669"/>
    <property type="project" value="TreeGrafter"/>
</dbReference>
<dbReference type="RefSeq" id="XP_023678424.1">
    <property type="nucleotide sequence ID" value="XM_023822656.2"/>
</dbReference>
<feature type="region of interest" description="Disordered" evidence="1">
    <location>
        <begin position="327"/>
        <end position="353"/>
    </location>
</feature>
<dbReference type="GO" id="GO:0008286">
    <property type="term" value="P:insulin receptor signaling pathway"/>
    <property type="evidence" value="ECO:0007669"/>
    <property type="project" value="TreeGrafter"/>
</dbReference>
<feature type="compositionally biased region" description="Polar residues" evidence="1">
    <location>
        <begin position="268"/>
        <end position="283"/>
    </location>
</feature>
<accession>A0A3B3SFT4</accession>
<feature type="domain" description="PDZ" evidence="2">
    <location>
        <begin position="179"/>
        <end position="253"/>
    </location>
</feature>
<organism evidence="3 4">
    <name type="scientific">Paramormyrops kingsleyae</name>
    <dbReference type="NCBI Taxonomy" id="1676925"/>
    <lineage>
        <taxon>Eukaryota</taxon>
        <taxon>Metazoa</taxon>
        <taxon>Chordata</taxon>
        <taxon>Craniata</taxon>
        <taxon>Vertebrata</taxon>
        <taxon>Euteleostomi</taxon>
        <taxon>Actinopterygii</taxon>
        <taxon>Neopterygii</taxon>
        <taxon>Teleostei</taxon>
        <taxon>Osteoglossocephala</taxon>
        <taxon>Osteoglossomorpha</taxon>
        <taxon>Osteoglossiformes</taxon>
        <taxon>Mormyridae</taxon>
        <taxon>Paramormyrops</taxon>
    </lineage>
</organism>
<dbReference type="Proteomes" id="UP000261540">
    <property type="component" value="Unplaced"/>
</dbReference>
<name>A0A3B3SFT4_9TELE</name>